<reference evidence="14 15" key="1">
    <citation type="submission" date="2020-08" db="EMBL/GenBank/DDBJ databases">
        <title>Stenotrophomonas sp. W1S232.</title>
        <authorList>
            <person name="Deng Y."/>
        </authorList>
    </citation>
    <scope>NUCLEOTIDE SEQUENCE [LARGE SCALE GENOMIC DNA]</scope>
    <source>
        <strain evidence="14 15">W1S232</strain>
    </source>
</reference>
<organism evidence="14 15">
    <name type="scientific">Stenotrophomonas koreensis</name>
    <dbReference type="NCBI Taxonomy" id="266128"/>
    <lineage>
        <taxon>Bacteria</taxon>
        <taxon>Pseudomonadati</taxon>
        <taxon>Pseudomonadota</taxon>
        <taxon>Gammaproteobacteria</taxon>
        <taxon>Lysobacterales</taxon>
        <taxon>Lysobacteraceae</taxon>
        <taxon>Stenotrophomonas</taxon>
    </lineage>
</organism>
<dbReference type="Pfam" id="PF01832">
    <property type="entry name" value="Glucosaminidase"/>
    <property type="match status" value="1"/>
</dbReference>
<proteinExistence type="inferred from homology"/>
<evidence type="ECO:0000256" key="3">
    <source>
        <dbReference type="ARBA" id="ARBA00006880"/>
    </source>
</evidence>
<protein>
    <recommendedName>
        <fullName evidence="5">Peptidoglycan hydrolase FlgJ</fullName>
    </recommendedName>
    <alternativeName>
        <fullName evidence="11">Muramidase FlgJ</fullName>
    </alternativeName>
</protein>
<dbReference type="PANTHER" id="PTHR33308">
    <property type="entry name" value="PEPTIDOGLYCAN HYDROLASE FLGJ"/>
    <property type="match status" value="1"/>
</dbReference>
<keyword evidence="7" id="KW-1005">Bacterial flagellum biogenesis</keyword>
<feature type="region of interest" description="Disordered" evidence="12">
    <location>
        <begin position="1"/>
        <end position="21"/>
    </location>
</feature>
<dbReference type="Gene3D" id="1.10.530.10">
    <property type="match status" value="1"/>
</dbReference>
<dbReference type="PRINTS" id="PR01002">
    <property type="entry name" value="FLGFLGJ"/>
</dbReference>
<dbReference type="GO" id="GO:0004040">
    <property type="term" value="F:amidase activity"/>
    <property type="evidence" value="ECO:0007669"/>
    <property type="project" value="InterPro"/>
</dbReference>
<accession>A0A7W3YWG5</accession>
<feature type="domain" description="Mannosyl-glycoprotein endo-beta-N-acetylglucosamidase-like" evidence="13">
    <location>
        <begin position="209"/>
        <end position="370"/>
    </location>
</feature>
<keyword evidence="10" id="KW-0961">Cell wall biogenesis/degradation</keyword>
<dbReference type="PANTHER" id="PTHR33308:SF9">
    <property type="entry name" value="PEPTIDOGLYCAN HYDROLASE FLGJ"/>
    <property type="match status" value="1"/>
</dbReference>
<dbReference type="InterPro" id="IPR013377">
    <property type="entry name" value="FlgJ"/>
</dbReference>
<evidence type="ECO:0000313" key="14">
    <source>
        <dbReference type="EMBL" id="MBB1117964.1"/>
    </source>
</evidence>
<keyword evidence="14" id="KW-0969">Cilium</keyword>
<keyword evidence="6" id="KW-0574">Periplasm</keyword>
<gene>
    <name evidence="14" type="primary">flgJ</name>
    <name evidence="14" type="ORF">H4O09_12965</name>
</gene>
<comment type="caution">
    <text evidence="14">The sequence shown here is derived from an EMBL/GenBank/DDBJ whole genome shotgun (WGS) entry which is preliminary data.</text>
</comment>
<dbReference type="GO" id="GO:0042597">
    <property type="term" value="C:periplasmic space"/>
    <property type="evidence" value="ECO:0007669"/>
    <property type="project" value="UniProtKB-SubCell"/>
</dbReference>
<evidence type="ECO:0000313" key="15">
    <source>
        <dbReference type="Proteomes" id="UP000550609"/>
    </source>
</evidence>
<evidence type="ECO:0000256" key="10">
    <source>
        <dbReference type="ARBA" id="ARBA00023316"/>
    </source>
</evidence>
<comment type="function">
    <text evidence="1">Flagellum-specific muramidase which hydrolyzes the peptidoglycan layer to assemble the rod structure in the periplasmic space.</text>
</comment>
<dbReference type="Proteomes" id="UP000550609">
    <property type="component" value="Unassembled WGS sequence"/>
</dbReference>
<evidence type="ECO:0000256" key="5">
    <source>
        <dbReference type="ARBA" id="ARBA00013433"/>
    </source>
</evidence>
<keyword evidence="14" id="KW-0282">Flagellum</keyword>
<evidence type="ECO:0000256" key="8">
    <source>
        <dbReference type="ARBA" id="ARBA00022801"/>
    </source>
</evidence>
<evidence type="ECO:0000256" key="9">
    <source>
        <dbReference type="ARBA" id="ARBA00023295"/>
    </source>
</evidence>
<keyword evidence="9" id="KW-0326">Glycosidase</keyword>
<dbReference type="InterPro" id="IPR002901">
    <property type="entry name" value="MGlyc_endo_b_GlcNAc-like_dom"/>
</dbReference>
<evidence type="ECO:0000256" key="4">
    <source>
        <dbReference type="ARBA" id="ARBA00007974"/>
    </source>
</evidence>
<evidence type="ECO:0000256" key="11">
    <source>
        <dbReference type="ARBA" id="ARBA00030835"/>
    </source>
</evidence>
<dbReference type="GO" id="GO:0016798">
    <property type="term" value="F:hydrolase activity, acting on glycosyl bonds"/>
    <property type="evidence" value="ECO:0007669"/>
    <property type="project" value="UniProtKB-KW"/>
</dbReference>
<evidence type="ECO:0000256" key="7">
    <source>
        <dbReference type="ARBA" id="ARBA00022795"/>
    </source>
</evidence>
<sequence>MDIRANPIALHTGNSASSTPERIEHAARQLESQFARLMIKSMRDASFGDSLFPGENQLFRDMYDERLAQTLSQGRGLGLQATIARQLGGQAAVGEQPSNPVVPPPAANRQQALRAYQAHLPASPQAAAAPLAQAALLAPLAMALDAMDGRETGALHQRLQDSPTTAIDNPLDLIAAAGGDWSRSNDRWQPNASGVDATEAVAARQAASQFPGNSPEAFVARLWPHARRAADELGVDPRALIAQAALETGWGKRLPSHADGSSANNLFGIKATGWKGRSVSNGTHEYVAGVRRNETASFRAYDSIGESFNDYVRLLKNNQRYAGALAAGTDIAGFARGLQRGGYATDPAYANKIAAIAGGDTVSRALAAIDRAQSPYTPATALASHR</sequence>
<evidence type="ECO:0000256" key="1">
    <source>
        <dbReference type="ARBA" id="ARBA00002954"/>
    </source>
</evidence>
<dbReference type="EMBL" id="JACIUV010000006">
    <property type="protein sequence ID" value="MBB1117964.1"/>
    <property type="molecule type" value="Genomic_DNA"/>
</dbReference>
<evidence type="ECO:0000256" key="12">
    <source>
        <dbReference type="SAM" id="MobiDB-lite"/>
    </source>
</evidence>
<name>A0A7W3YWG5_9GAMM</name>
<comment type="similarity">
    <text evidence="3">In the N-terminal section; belongs to the FlgJ family.</text>
</comment>
<comment type="subcellular location">
    <subcellularLocation>
        <location evidence="2">Periplasm</location>
    </subcellularLocation>
</comment>
<dbReference type="InterPro" id="IPR019301">
    <property type="entry name" value="Flagellar_prot_FlgJ_N"/>
</dbReference>
<keyword evidence="14" id="KW-0966">Cell projection</keyword>
<dbReference type="SMART" id="SM00047">
    <property type="entry name" value="LYZ2"/>
    <property type="match status" value="1"/>
</dbReference>
<comment type="similarity">
    <text evidence="4">In the C-terminal section; belongs to the glycosyl hydrolase 73 family.</text>
</comment>
<evidence type="ECO:0000256" key="6">
    <source>
        <dbReference type="ARBA" id="ARBA00022764"/>
    </source>
</evidence>
<dbReference type="NCBIfam" id="TIGR02541">
    <property type="entry name" value="flagell_FlgJ"/>
    <property type="match status" value="1"/>
</dbReference>
<dbReference type="AlphaFoldDB" id="A0A7W3YWG5"/>
<keyword evidence="8 14" id="KW-0378">Hydrolase</keyword>
<dbReference type="Pfam" id="PF10135">
    <property type="entry name" value="Rod-binding"/>
    <property type="match status" value="1"/>
</dbReference>
<dbReference type="GO" id="GO:0044780">
    <property type="term" value="P:bacterial-type flagellum assembly"/>
    <property type="evidence" value="ECO:0007669"/>
    <property type="project" value="InterPro"/>
</dbReference>
<dbReference type="Gene3D" id="2.10.70.40">
    <property type="entry name" value="peptidoglycan hydrolase"/>
    <property type="match status" value="1"/>
</dbReference>
<dbReference type="GO" id="GO:0071555">
    <property type="term" value="P:cell wall organization"/>
    <property type="evidence" value="ECO:0007669"/>
    <property type="project" value="UniProtKB-KW"/>
</dbReference>
<evidence type="ECO:0000256" key="2">
    <source>
        <dbReference type="ARBA" id="ARBA00004418"/>
    </source>
</evidence>
<dbReference type="GO" id="GO:0071973">
    <property type="term" value="P:bacterial-type flagellum-dependent cell motility"/>
    <property type="evidence" value="ECO:0007669"/>
    <property type="project" value="TreeGrafter"/>
</dbReference>
<dbReference type="InterPro" id="IPR051056">
    <property type="entry name" value="Glycosyl_Hydrolase_73"/>
</dbReference>
<evidence type="ECO:0000259" key="13">
    <source>
        <dbReference type="SMART" id="SM00047"/>
    </source>
</evidence>